<name>J3LXY4_ORYBR</name>
<sequence length="118" mass="13332">MITALMKRWETSWPFNSCVHRYVIVLQLVGAAARAAAASTRGVARHLARAVVHRWRAAPTKRRRGAGRPDRSIPRARATVAVQPVHGKSPTRTDALGQLPWAEPVFFRRFQDKDYDSF</sequence>
<reference evidence="2" key="2">
    <citation type="submission" date="2013-04" db="UniProtKB">
        <authorList>
            <consortium name="EnsemblPlants"/>
        </authorList>
    </citation>
    <scope>IDENTIFICATION</scope>
</reference>
<proteinExistence type="predicted"/>
<keyword evidence="3" id="KW-1185">Reference proteome</keyword>
<organism evidence="2">
    <name type="scientific">Oryza brachyantha</name>
    <name type="common">malo sina</name>
    <dbReference type="NCBI Taxonomy" id="4533"/>
    <lineage>
        <taxon>Eukaryota</taxon>
        <taxon>Viridiplantae</taxon>
        <taxon>Streptophyta</taxon>
        <taxon>Embryophyta</taxon>
        <taxon>Tracheophyta</taxon>
        <taxon>Spermatophyta</taxon>
        <taxon>Magnoliopsida</taxon>
        <taxon>Liliopsida</taxon>
        <taxon>Poales</taxon>
        <taxon>Poaceae</taxon>
        <taxon>BOP clade</taxon>
        <taxon>Oryzoideae</taxon>
        <taxon>Oryzeae</taxon>
        <taxon>Oryzinae</taxon>
        <taxon>Oryza</taxon>
    </lineage>
</organism>
<evidence type="ECO:0000313" key="2">
    <source>
        <dbReference type="EnsemblPlants" id="OB04G20090.1"/>
    </source>
</evidence>
<evidence type="ECO:0000256" key="1">
    <source>
        <dbReference type="SAM" id="MobiDB-lite"/>
    </source>
</evidence>
<dbReference type="Proteomes" id="UP000006038">
    <property type="component" value="Chromosome 4"/>
</dbReference>
<accession>J3LXY4</accession>
<reference evidence="2" key="1">
    <citation type="journal article" date="2013" name="Nat. Commun.">
        <title>Whole-genome sequencing of Oryza brachyantha reveals mechanisms underlying Oryza genome evolution.</title>
        <authorList>
            <person name="Chen J."/>
            <person name="Huang Q."/>
            <person name="Gao D."/>
            <person name="Wang J."/>
            <person name="Lang Y."/>
            <person name="Liu T."/>
            <person name="Li B."/>
            <person name="Bai Z."/>
            <person name="Luis Goicoechea J."/>
            <person name="Liang C."/>
            <person name="Chen C."/>
            <person name="Zhang W."/>
            <person name="Sun S."/>
            <person name="Liao Y."/>
            <person name="Zhang X."/>
            <person name="Yang L."/>
            <person name="Song C."/>
            <person name="Wang M."/>
            <person name="Shi J."/>
            <person name="Liu G."/>
            <person name="Liu J."/>
            <person name="Zhou H."/>
            <person name="Zhou W."/>
            <person name="Yu Q."/>
            <person name="An N."/>
            <person name="Chen Y."/>
            <person name="Cai Q."/>
            <person name="Wang B."/>
            <person name="Liu B."/>
            <person name="Min J."/>
            <person name="Huang Y."/>
            <person name="Wu H."/>
            <person name="Li Z."/>
            <person name="Zhang Y."/>
            <person name="Yin Y."/>
            <person name="Song W."/>
            <person name="Jiang J."/>
            <person name="Jackson S.A."/>
            <person name="Wing R.A."/>
            <person name="Wang J."/>
            <person name="Chen M."/>
        </authorList>
    </citation>
    <scope>NUCLEOTIDE SEQUENCE [LARGE SCALE GENOMIC DNA]</scope>
    <source>
        <strain evidence="2">cv. IRGC 101232</strain>
    </source>
</reference>
<dbReference type="HOGENOM" id="CLU_2076719_0_0_1"/>
<protein>
    <submittedName>
        <fullName evidence="2">Uncharacterized protein</fullName>
    </submittedName>
</protein>
<feature type="region of interest" description="Disordered" evidence="1">
    <location>
        <begin position="58"/>
        <end position="95"/>
    </location>
</feature>
<evidence type="ECO:0000313" key="3">
    <source>
        <dbReference type="Proteomes" id="UP000006038"/>
    </source>
</evidence>
<dbReference type="Gramene" id="OB04G20090.1">
    <property type="protein sequence ID" value="OB04G20090.1"/>
    <property type="gene ID" value="OB04G20090"/>
</dbReference>
<dbReference type="AlphaFoldDB" id="J3LXY4"/>
<dbReference type="EnsemblPlants" id="OB04G20090.1">
    <property type="protein sequence ID" value="OB04G20090.1"/>
    <property type="gene ID" value="OB04G20090"/>
</dbReference>